<organism evidence="3 4">
    <name type="scientific">Nonomuraea roseoviolacea subsp. carminata</name>
    <dbReference type="NCBI Taxonomy" id="160689"/>
    <lineage>
        <taxon>Bacteria</taxon>
        <taxon>Bacillati</taxon>
        <taxon>Actinomycetota</taxon>
        <taxon>Actinomycetes</taxon>
        <taxon>Streptosporangiales</taxon>
        <taxon>Streptosporangiaceae</taxon>
        <taxon>Nonomuraea</taxon>
    </lineage>
</organism>
<protein>
    <recommendedName>
        <fullName evidence="2">Resolvase/invertase-type recombinase catalytic domain-containing protein</fullName>
    </recommendedName>
</protein>
<feature type="compositionally biased region" description="Low complexity" evidence="1">
    <location>
        <begin position="111"/>
        <end position="134"/>
    </location>
</feature>
<feature type="domain" description="Resolvase/invertase-type recombinase catalytic" evidence="2">
    <location>
        <begin position="39"/>
        <end position="97"/>
    </location>
</feature>
<reference evidence="3 4" key="1">
    <citation type="submission" date="2022-06" db="EMBL/GenBank/DDBJ databases">
        <title>Sequencing the genomes of 1000 actinobacteria strains.</title>
        <authorList>
            <person name="Klenk H.-P."/>
        </authorList>
    </citation>
    <scope>NUCLEOTIDE SEQUENCE [LARGE SCALE GENOMIC DNA]</scope>
    <source>
        <strain evidence="3 4">DSM 44170</strain>
    </source>
</reference>
<evidence type="ECO:0000256" key="1">
    <source>
        <dbReference type="SAM" id="MobiDB-lite"/>
    </source>
</evidence>
<dbReference type="InterPro" id="IPR036162">
    <property type="entry name" value="Resolvase-like_N_sf"/>
</dbReference>
<sequence>MASNRSPDAITVMLSDLSLRGGGAGKGRMASNPGSYEPRGINLHILSGTWAGIHRPNGQSIADKMLFMVAAMAAEIERDLIQERTLDGLAATRAAGRTGPIAVTDGVLAAAGPAAPAGSPSPRSRASSAWAAPRCIGRWRTTSRPS</sequence>
<dbReference type="SUPFAM" id="SSF53041">
    <property type="entry name" value="Resolvase-like"/>
    <property type="match status" value="1"/>
</dbReference>
<dbReference type="InterPro" id="IPR006119">
    <property type="entry name" value="Resolv_N"/>
</dbReference>
<dbReference type="Pfam" id="PF00239">
    <property type="entry name" value="Resolvase"/>
    <property type="match status" value="1"/>
</dbReference>
<keyword evidence="4" id="KW-1185">Reference proteome</keyword>
<accession>A0ABT1JR26</accession>
<comment type="caution">
    <text evidence="3">The sequence shown here is derived from an EMBL/GenBank/DDBJ whole genome shotgun (WGS) entry which is preliminary data.</text>
</comment>
<dbReference type="EMBL" id="JAMZEC010000001">
    <property type="protein sequence ID" value="MCP2344020.1"/>
    <property type="molecule type" value="Genomic_DNA"/>
</dbReference>
<proteinExistence type="predicted"/>
<gene>
    <name evidence="3" type="ORF">HD595_000142</name>
</gene>
<evidence type="ECO:0000313" key="3">
    <source>
        <dbReference type="EMBL" id="MCP2344020.1"/>
    </source>
</evidence>
<feature type="region of interest" description="Disordered" evidence="1">
    <location>
        <begin position="111"/>
        <end position="146"/>
    </location>
</feature>
<name>A0ABT1JR26_9ACTN</name>
<dbReference type="Proteomes" id="UP001320766">
    <property type="component" value="Unassembled WGS sequence"/>
</dbReference>
<evidence type="ECO:0000313" key="4">
    <source>
        <dbReference type="Proteomes" id="UP001320766"/>
    </source>
</evidence>
<evidence type="ECO:0000259" key="2">
    <source>
        <dbReference type="Pfam" id="PF00239"/>
    </source>
</evidence>